<dbReference type="Proteomes" id="UP001152797">
    <property type="component" value="Unassembled WGS sequence"/>
</dbReference>
<feature type="transmembrane region" description="Helical" evidence="1">
    <location>
        <begin position="74"/>
        <end position="94"/>
    </location>
</feature>
<accession>A0A9P1DSP3</accession>
<keyword evidence="1" id="KW-0812">Transmembrane</keyword>
<reference evidence="2" key="1">
    <citation type="submission" date="2022-10" db="EMBL/GenBank/DDBJ databases">
        <authorList>
            <person name="Chen Y."/>
            <person name="Dougan E. K."/>
            <person name="Chan C."/>
            <person name="Rhodes N."/>
            <person name="Thang M."/>
        </authorList>
    </citation>
    <scope>NUCLEOTIDE SEQUENCE</scope>
</reference>
<feature type="transmembrane region" description="Helical" evidence="1">
    <location>
        <begin position="167"/>
        <end position="186"/>
    </location>
</feature>
<reference evidence="3" key="2">
    <citation type="submission" date="2024-04" db="EMBL/GenBank/DDBJ databases">
        <authorList>
            <person name="Chen Y."/>
            <person name="Shah S."/>
            <person name="Dougan E. K."/>
            <person name="Thang M."/>
            <person name="Chan C."/>
        </authorList>
    </citation>
    <scope>NUCLEOTIDE SEQUENCE [LARGE SCALE GENOMIC DNA]</scope>
</reference>
<sequence length="251" mass="28596">MWVAERAVQHAQRDGATEMDQLVATCLKSYSLSLELMDSADLIMTDLEAERFFDLTLMHLQTFALLNKRSQLQAHLGGSVLILPMAFFSLWALFRVTDMVREWVSLADDGVKDKMEEAWDEATEETEDDVMALTLSFLVVQTFRFWIYGVLPDEEGNLDNRQIDPSLVQAFVSLGVGMLIALLSYLRTIYGSSKHSRYSVWLRLISDFSSCWMVMFSIDRIMTITSLGGAEYGVLGNVPRQRLNFTWDVFG</sequence>
<keyword evidence="5" id="KW-1185">Reference proteome</keyword>
<dbReference type="EMBL" id="CAMXCT030006534">
    <property type="protein sequence ID" value="CAL4802843.1"/>
    <property type="molecule type" value="Genomic_DNA"/>
</dbReference>
<dbReference type="GO" id="GO:0034220">
    <property type="term" value="P:monoatomic ion transmembrane transport"/>
    <property type="evidence" value="ECO:0007669"/>
    <property type="project" value="UniProtKB-KW"/>
</dbReference>
<comment type="caution">
    <text evidence="2">The sequence shown here is derived from an EMBL/GenBank/DDBJ whole genome shotgun (WGS) entry which is preliminary data.</text>
</comment>
<evidence type="ECO:0000313" key="2">
    <source>
        <dbReference type="EMBL" id="CAI4015531.1"/>
    </source>
</evidence>
<name>A0A9P1DSP3_9DINO</name>
<dbReference type="EMBL" id="CAMXCT020006534">
    <property type="protein sequence ID" value="CAL1168906.1"/>
    <property type="molecule type" value="Genomic_DNA"/>
</dbReference>
<gene>
    <name evidence="2" type="ORF">C1SCF055_LOCUS40355</name>
</gene>
<dbReference type="OrthoDB" id="426810at2759"/>
<evidence type="ECO:0000313" key="3">
    <source>
        <dbReference type="EMBL" id="CAL1168906.1"/>
    </source>
</evidence>
<protein>
    <submittedName>
        <fullName evidence="4">Sodium channel protein type 4 subunit alpha A</fullName>
    </submittedName>
</protein>
<keyword evidence="4" id="KW-0406">Ion transport</keyword>
<keyword evidence="4" id="KW-0407">Ion channel</keyword>
<organism evidence="2">
    <name type="scientific">Cladocopium goreaui</name>
    <dbReference type="NCBI Taxonomy" id="2562237"/>
    <lineage>
        <taxon>Eukaryota</taxon>
        <taxon>Sar</taxon>
        <taxon>Alveolata</taxon>
        <taxon>Dinophyceae</taxon>
        <taxon>Suessiales</taxon>
        <taxon>Symbiodiniaceae</taxon>
        <taxon>Cladocopium</taxon>
    </lineage>
</organism>
<proteinExistence type="predicted"/>
<keyword evidence="1" id="KW-1133">Transmembrane helix</keyword>
<keyword evidence="4" id="KW-0813">Transport</keyword>
<dbReference type="EMBL" id="CAMXCT010006534">
    <property type="protein sequence ID" value="CAI4015531.1"/>
    <property type="molecule type" value="Genomic_DNA"/>
</dbReference>
<evidence type="ECO:0000256" key="1">
    <source>
        <dbReference type="SAM" id="Phobius"/>
    </source>
</evidence>
<evidence type="ECO:0000313" key="4">
    <source>
        <dbReference type="EMBL" id="CAL4802843.1"/>
    </source>
</evidence>
<dbReference type="AlphaFoldDB" id="A0A9P1DSP3"/>
<keyword evidence="1" id="KW-0472">Membrane</keyword>
<evidence type="ECO:0000313" key="5">
    <source>
        <dbReference type="Proteomes" id="UP001152797"/>
    </source>
</evidence>